<dbReference type="HOGENOM" id="CLU_1436569_0_0_1"/>
<dbReference type="Proteomes" id="UP000026962">
    <property type="component" value="Chromosome 11"/>
</dbReference>
<reference evidence="2" key="1">
    <citation type="submission" date="2015-04" db="UniProtKB">
        <authorList>
            <consortium name="EnsemblPlants"/>
        </authorList>
    </citation>
    <scope>IDENTIFICATION</scope>
</reference>
<reference evidence="2" key="2">
    <citation type="submission" date="2018-05" db="EMBL/GenBank/DDBJ databases">
        <title>OpunRS2 (Oryza punctata Reference Sequence Version 2).</title>
        <authorList>
            <person name="Zhang J."/>
            <person name="Kudrna D."/>
            <person name="Lee S."/>
            <person name="Talag J."/>
            <person name="Welchert J."/>
            <person name="Wing R.A."/>
        </authorList>
    </citation>
    <scope>NUCLEOTIDE SEQUENCE [LARGE SCALE GENOMIC DNA]</scope>
</reference>
<dbReference type="Gramene" id="OPUNC11G18080.1">
    <property type="protein sequence ID" value="OPUNC11G18080.1"/>
    <property type="gene ID" value="OPUNC11G18080"/>
</dbReference>
<name>A0A0E0MHS3_ORYPU</name>
<sequence>MFNTGRQSTPDARDGKAFKKSRDWPTSTNSIAPCGTSTWDSISMFLIFPIRRGMRTEENNSCCRMLEHREHQRFAGEGMDPSLPDVQRLQVEQANQATELENAVWMKIARDLDLMRALHPQQRGELCFTPCFAVAPPHRLYKEAAKDMYVHVQHQQDTCIYDSVHVAAGPIDEYEFLQLRKDMKLGLIK</sequence>
<organism evidence="2">
    <name type="scientific">Oryza punctata</name>
    <name type="common">Red rice</name>
    <dbReference type="NCBI Taxonomy" id="4537"/>
    <lineage>
        <taxon>Eukaryota</taxon>
        <taxon>Viridiplantae</taxon>
        <taxon>Streptophyta</taxon>
        <taxon>Embryophyta</taxon>
        <taxon>Tracheophyta</taxon>
        <taxon>Spermatophyta</taxon>
        <taxon>Magnoliopsida</taxon>
        <taxon>Liliopsida</taxon>
        <taxon>Poales</taxon>
        <taxon>Poaceae</taxon>
        <taxon>BOP clade</taxon>
        <taxon>Oryzoideae</taxon>
        <taxon>Oryzeae</taxon>
        <taxon>Oryzinae</taxon>
        <taxon>Oryza</taxon>
    </lineage>
</organism>
<proteinExistence type="predicted"/>
<feature type="compositionally biased region" description="Basic and acidic residues" evidence="1">
    <location>
        <begin position="11"/>
        <end position="23"/>
    </location>
</feature>
<dbReference type="EnsemblPlants" id="OPUNC11G18080.1">
    <property type="protein sequence ID" value="OPUNC11G18080.1"/>
    <property type="gene ID" value="OPUNC11G18080"/>
</dbReference>
<evidence type="ECO:0000313" key="2">
    <source>
        <dbReference type="EnsemblPlants" id="OPUNC11G18080.1"/>
    </source>
</evidence>
<keyword evidence="3" id="KW-1185">Reference proteome</keyword>
<evidence type="ECO:0000313" key="3">
    <source>
        <dbReference type="Proteomes" id="UP000026962"/>
    </source>
</evidence>
<dbReference type="AlphaFoldDB" id="A0A0E0MHS3"/>
<protein>
    <submittedName>
        <fullName evidence="2">Uncharacterized protein</fullName>
    </submittedName>
</protein>
<evidence type="ECO:0000256" key="1">
    <source>
        <dbReference type="SAM" id="MobiDB-lite"/>
    </source>
</evidence>
<feature type="region of interest" description="Disordered" evidence="1">
    <location>
        <begin position="1"/>
        <end position="29"/>
    </location>
</feature>
<feature type="compositionally biased region" description="Polar residues" evidence="1">
    <location>
        <begin position="1"/>
        <end position="10"/>
    </location>
</feature>
<accession>A0A0E0MHS3</accession>